<evidence type="ECO:0000256" key="3">
    <source>
        <dbReference type="ARBA" id="ARBA00022722"/>
    </source>
</evidence>
<dbReference type="PANTHER" id="PTHR34139">
    <property type="entry name" value="UPF0331 PROTEIN MJ0127"/>
    <property type="match status" value="1"/>
</dbReference>
<dbReference type="InterPro" id="IPR051813">
    <property type="entry name" value="HepT_RNase_toxin"/>
</dbReference>
<evidence type="ECO:0000256" key="4">
    <source>
        <dbReference type="ARBA" id="ARBA00022741"/>
    </source>
</evidence>
<evidence type="ECO:0000313" key="7">
    <source>
        <dbReference type="EMBL" id="PIS22348.1"/>
    </source>
</evidence>
<name>A0A2H0XDZ3_UNCKA</name>
<evidence type="ECO:0000313" key="8">
    <source>
        <dbReference type="Proteomes" id="UP000231252"/>
    </source>
</evidence>
<dbReference type="GO" id="GO:0110001">
    <property type="term" value="C:toxin-antitoxin complex"/>
    <property type="evidence" value="ECO:0007669"/>
    <property type="project" value="InterPro"/>
</dbReference>
<proteinExistence type="inferred from homology"/>
<evidence type="ECO:0000256" key="5">
    <source>
        <dbReference type="ARBA" id="ARBA00022801"/>
    </source>
</evidence>
<protein>
    <recommendedName>
        <fullName evidence="9">DUF86 domain-containing protein</fullName>
    </recommendedName>
</protein>
<dbReference type="PANTHER" id="PTHR34139:SF1">
    <property type="entry name" value="RNASE MJ1380-RELATED"/>
    <property type="match status" value="1"/>
</dbReference>
<dbReference type="GO" id="GO:0000166">
    <property type="term" value="F:nucleotide binding"/>
    <property type="evidence" value="ECO:0007669"/>
    <property type="project" value="UniProtKB-KW"/>
</dbReference>
<dbReference type="InterPro" id="IPR008201">
    <property type="entry name" value="HepT-like"/>
</dbReference>
<dbReference type="Gene3D" id="1.20.120.580">
    <property type="entry name" value="bsu32300-like"/>
    <property type="match status" value="1"/>
</dbReference>
<comment type="caution">
    <text evidence="7">The sequence shown here is derived from an EMBL/GenBank/DDBJ whole genome shotgun (WGS) entry which is preliminary data.</text>
</comment>
<dbReference type="Proteomes" id="UP000231252">
    <property type="component" value="Unassembled WGS sequence"/>
</dbReference>
<keyword evidence="3" id="KW-0540">Nuclease</keyword>
<dbReference type="AlphaFoldDB" id="A0A2H0XDZ3"/>
<sequence length="113" mass="13123">MVQDKDKTYLQHILDEIDKIEVFLSGVDEKTFTVTDTTEKHYAVVRSLEIIGEAASRISSELRNEHPEIKWGSMIGMRNKIAHEYLDVDYQVVWETACFNLPPLRESIQNLLK</sequence>
<accession>A0A2H0XDZ3</accession>
<evidence type="ECO:0000256" key="1">
    <source>
        <dbReference type="ARBA" id="ARBA00022553"/>
    </source>
</evidence>
<reference evidence="8" key="1">
    <citation type="submission" date="2017-09" db="EMBL/GenBank/DDBJ databases">
        <title>Depth-based differentiation of microbial function through sediment-hosted aquifers and enrichment of novel symbionts in the deep terrestrial subsurface.</title>
        <authorList>
            <person name="Probst A.J."/>
            <person name="Ladd B."/>
            <person name="Jarett J.K."/>
            <person name="Geller-Mcgrath D.E."/>
            <person name="Sieber C.M.K."/>
            <person name="Emerson J.B."/>
            <person name="Anantharaman K."/>
            <person name="Thomas B.C."/>
            <person name="Malmstrom R."/>
            <person name="Stieglmeier M."/>
            <person name="Klingl A."/>
            <person name="Woyke T."/>
            <person name="Ryan C.M."/>
            <person name="Banfield J.F."/>
        </authorList>
    </citation>
    <scope>NUCLEOTIDE SEQUENCE [LARGE SCALE GENOMIC DNA]</scope>
</reference>
<keyword evidence="1" id="KW-0597">Phosphoprotein</keyword>
<evidence type="ECO:0000256" key="6">
    <source>
        <dbReference type="ARBA" id="ARBA00024207"/>
    </source>
</evidence>
<organism evidence="7 8">
    <name type="scientific">candidate division WWE3 bacterium CG08_land_8_20_14_0_20_41_10</name>
    <dbReference type="NCBI Taxonomy" id="1975085"/>
    <lineage>
        <taxon>Bacteria</taxon>
        <taxon>Katanobacteria</taxon>
    </lineage>
</organism>
<gene>
    <name evidence="7" type="ORF">COT50_02440</name>
</gene>
<comment type="similarity">
    <text evidence="6">Belongs to the HepT RNase toxin family.</text>
</comment>
<dbReference type="EMBL" id="PEYU01000056">
    <property type="protein sequence ID" value="PIS22348.1"/>
    <property type="molecule type" value="Genomic_DNA"/>
</dbReference>
<evidence type="ECO:0008006" key="9">
    <source>
        <dbReference type="Google" id="ProtNLM"/>
    </source>
</evidence>
<keyword evidence="2" id="KW-1277">Toxin-antitoxin system</keyword>
<dbReference type="Pfam" id="PF01934">
    <property type="entry name" value="HepT-like"/>
    <property type="match status" value="1"/>
</dbReference>
<keyword evidence="4" id="KW-0547">Nucleotide-binding</keyword>
<dbReference type="GO" id="GO:0016787">
    <property type="term" value="F:hydrolase activity"/>
    <property type="evidence" value="ECO:0007669"/>
    <property type="project" value="UniProtKB-KW"/>
</dbReference>
<dbReference type="GO" id="GO:0004540">
    <property type="term" value="F:RNA nuclease activity"/>
    <property type="evidence" value="ECO:0007669"/>
    <property type="project" value="InterPro"/>
</dbReference>
<dbReference type="InterPro" id="IPR037038">
    <property type="entry name" value="HepT-like_sf"/>
</dbReference>
<keyword evidence="5" id="KW-0378">Hydrolase</keyword>
<evidence type="ECO:0000256" key="2">
    <source>
        <dbReference type="ARBA" id="ARBA00022649"/>
    </source>
</evidence>